<dbReference type="PIRSF" id="PIRSF002889">
    <property type="entry name" value="Rod_FlgB"/>
    <property type="match status" value="1"/>
</dbReference>
<keyword evidence="4 6" id="KW-0975">Bacterial flagellum</keyword>
<dbReference type="Proteomes" id="UP000319976">
    <property type="component" value="Chromosome"/>
</dbReference>
<dbReference type="NCBIfam" id="TIGR01396">
    <property type="entry name" value="FlgB"/>
    <property type="match status" value="1"/>
</dbReference>
<name>A0A517TBA8_9PLAN</name>
<evidence type="ECO:0000256" key="3">
    <source>
        <dbReference type="ARBA" id="ARBA00014376"/>
    </source>
</evidence>
<evidence type="ECO:0000256" key="5">
    <source>
        <dbReference type="ARBA" id="ARBA00024934"/>
    </source>
</evidence>
<protein>
    <recommendedName>
        <fullName evidence="3 6">Flagellar basal body rod protein FlgB</fullName>
    </recommendedName>
</protein>
<evidence type="ECO:0000256" key="1">
    <source>
        <dbReference type="ARBA" id="ARBA00004117"/>
    </source>
</evidence>
<evidence type="ECO:0000256" key="6">
    <source>
        <dbReference type="PIRNR" id="PIRNR002889"/>
    </source>
</evidence>
<sequence length="143" mass="15897">MITGVMPETVGLLEKIAAFSERRHEVLTGNLANIDTPNYKTRDLDVDGFQQALKQAAAVQHQSAYPSLGMEMSQSPSLSQIFPQELFQARQIEPANITFQDGNNRSVEREVMELTKNNLMQSFAVQLIAAQASLMQSVISERV</sequence>
<comment type="subunit">
    <text evidence="6">The basal body constitutes a major portion of the flagellar organelle and consists of a number of rings mounted on a central rod.</text>
</comment>
<keyword evidence="8" id="KW-1185">Reference proteome</keyword>
<dbReference type="GO" id="GO:0071973">
    <property type="term" value="P:bacterial-type flagellum-dependent cell motility"/>
    <property type="evidence" value="ECO:0007669"/>
    <property type="project" value="InterPro"/>
</dbReference>
<accession>A0A517TBA8</accession>
<proteinExistence type="inferred from homology"/>
<gene>
    <name evidence="7" type="primary">flgB</name>
    <name evidence="7" type="ORF">V22_29130</name>
</gene>
<evidence type="ECO:0000256" key="4">
    <source>
        <dbReference type="ARBA" id="ARBA00023143"/>
    </source>
</evidence>
<reference evidence="7 8" key="1">
    <citation type="submission" date="2019-02" db="EMBL/GenBank/DDBJ databases">
        <title>Deep-cultivation of Planctomycetes and their phenomic and genomic characterization uncovers novel biology.</title>
        <authorList>
            <person name="Wiegand S."/>
            <person name="Jogler M."/>
            <person name="Boedeker C."/>
            <person name="Pinto D."/>
            <person name="Vollmers J."/>
            <person name="Rivas-Marin E."/>
            <person name="Kohn T."/>
            <person name="Peeters S.H."/>
            <person name="Heuer A."/>
            <person name="Rast P."/>
            <person name="Oberbeckmann S."/>
            <person name="Bunk B."/>
            <person name="Jeske O."/>
            <person name="Meyerdierks A."/>
            <person name="Storesund J.E."/>
            <person name="Kallscheuer N."/>
            <person name="Luecker S."/>
            <person name="Lage O.M."/>
            <person name="Pohl T."/>
            <person name="Merkel B.J."/>
            <person name="Hornburger P."/>
            <person name="Mueller R.-W."/>
            <person name="Bruemmer F."/>
            <person name="Labrenz M."/>
            <person name="Spormann A.M."/>
            <person name="Op den Camp H."/>
            <person name="Overmann J."/>
            <person name="Amann R."/>
            <person name="Jetten M.S.M."/>
            <person name="Mascher T."/>
            <person name="Medema M.H."/>
            <person name="Devos D.P."/>
            <person name="Kaster A.-K."/>
            <person name="Ovreas L."/>
            <person name="Rohde M."/>
            <person name="Galperin M.Y."/>
            <person name="Jogler C."/>
        </authorList>
    </citation>
    <scope>NUCLEOTIDE SEQUENCE [LARGE SCALE GENOMIC DNA]</scope>
    <source>
        <strain evidence="7 8">V22</strain>
    </source>
</reference>
<dbReference type="InterPro" id="IPR006300">
    <property type="entry name" value="FlgB"/>
</dbReference>
<dbReference type="AlphaFoldDB" id="A0A517TBA8"/>
<dbReference type="OrthoDB" id="9792068at2"/>
<comment type="function">
    <text evidence="5 6">Structural component of flagellum, the bacterial motility apparatus. Part of the rod structure of flagellar basal body.</text>
</comment>
<dbReference type="EMBL" id="CP036316">
    <property type="protein sequence ID" value="QDT65654.1"/>
    <property type="molecule type" value="Genomic_DNA"/>
</dbReference>
<dbReference type="GO" id="GO:0030694">
    <property type="term" value="C:bacterial-type flagellum basal body, rod"/>
    <property type="evidence" value="ECO:0007669"/>
    <property type="project" value="InterPro"/>
</dbReference>
<dbReference type="KEGG" id="chya:V22_29130"/>
<evidence type="ECO:0000256" key="2">
    <source>
        <dbReference type="ARBA" id="ARBA00009677"/>
    </source>
</evidence>
<evidence type="ECO:0000313" key="7">
    <source>
        <dbReference type="EMBL" id="QDT65654.1"/>
    </source>
</evidence>
<keyword evidence="7" id="KW-0282">Flagellum</keyword>
<comment type="similarity">
    <text evidence="2 6">Belongs to the flagella basal body rod proteins family.</text>
</comment>
<comment type="subcellular location">
    <subcellularLocation>
        <location evidence="1 6">Bacterial flagellum basal body</location>
    </subcellularLocation>
</comment>
<evidence type="ECO:0000313" key="8">
    <source>
        <dbReference type="Proteomes" id="UP000319976"/>
    </source>
</evidence>
<keyword evidence="7" id="KW-0966">Cell projection</keyword>
<organism evidence="7 8">
    <name type="scientific">Calycomorphotria hydatis</name>
    <dbReference type="NCBI Taxonomy" id="2528027"/>
    <lineage>
        <taxon>Bacteria</taxon>
        <taxon>Pseudomonadati</taxon>
        <taxon>Planctomycetota</taxon>
        <taxon>Planctomycetia</taxon>
        <taxon>Planctomycetales</taxon>
        <taxon>Planctomycetaceae</taxon>
        <taxon>Calycomorphotria</taxon>
    </lineage>
</organism>
<keyword evidence="7" id="KW-0969">Cilium</keyword>
<dbReference type="RefSeq" id="WP_145263932.1">
    <property type="nucleotide sequence ID" value="NZ_CP036316.1"/>
</dbReference>